<keyword evidence="3" id="KW-1185">Reference proteome</keyword>
<keyword evidence="1" id="KW-1133">Transmembrane helix</keyword>
<dbReference type="PANTHER" id="PTHR46579">
    <property type="entry name" value="F5/8 TYPE C DOMAIN-CONTAINING PROTEIN-RELATED"/>
    <property type="match status" value="1"/>
</dbReference>
<feature type="transmembrane region" description="Helical" evidence="1">
    <location>
        <begin position="150"/>
        <end position="175"/>
    </location>
</feature>
<keyword evidence="1" id="KW-0812">Transmembrane</keyword>
<accession>A0A2I1HQ51</accession>
<keyword evidence="1" id="KW-0472">Membrane</keyword>
<gene>
    <name evidence="2" type="ORF">RhiirA4_333764</name>
</gene>
<evidence type="ECO:0000256" key="1">
    <source>
        <dbReference type="SAM" id="Phobius"/>
    </source>
</evidence>
<organism evidence="2 3">
    <name type="scientific">Rhizophagus irregularis</name>
    <dbReference type="NCBI Taxonomy" id="588596"/>
    <lineage>
        <taxon>Eukaryota</taxon>
        <taxon>Fungi</taxon>
        <taxon>Fungi incertae sedis</taxon>
        <taxon>Mucoromycota</taxon>
        <taxon>Glomeromycotina</taxon>
        <taxon>Glomeromycetes</taxon>
        <taxon>Glomerales</taxon>
        <taxon>Glomeraceae</taxon>
        <taxon>Rhizophagus</taxon>
    </lineage>
</organism>
<evidence type="ECO:0000313" key="3">
    <source>
        <dbReference type="Proteomes" id="UP000234323"/>
    </source>
</evidence>
<protein>
    <submittedName>
        <fullName evidence="2">Uncharacterized protein</fullName>
    </submittedName>
</protein>
<dbReference type="Proteomes" id="UP000234323">
    <property type="component" value="Unassembled WGS sequence"/>
</dbReference>
<comment type="caution">
    <text evidence="2">The sequence shown here is derived from an EMBL/GenBank/DDBJ whole genome shotgun (WGS) entry which is preliminary data.</text>
</comment>
<dbReference type="EMBL" id="LLXI01004852">
    <property type="protein sequence ID" value="PKY61018.1"/>
    <property type="molecule type" value="Genomic_DNA"/>
</dbReference>
<dbReference type="AlphaFoldDB" id="A0A2I1HQ51"/>
<reference evidence="2 3" key="1">
    <citation type="submission" date="2015-10" db="EMBL/GenBank/DDBJ databases">
        <title>Genome analyses suggest a sexual origin of heterokaryosis in a supposedly ancient asexual fungus.</title>
        <authorList>
            <person name="Ropars J."/>
            <person name="Sedzielewska K."/>
            <person name="Noel J."/>
            <person name="Charron P."/>
            <person name="Farinelli L."/>
            <person name="Marton T."/>
            <person name="Kruger M."/>
            <person name="Pelin A."/>
            <person name="Brachmann A."/>
            <person name="Corradi N."/>
        </authorList>
    </citation>
    <scope>NUCLEOTIDE SEQUENCE [LARGE SCALE GENOMIC DNA]</scope>
    <source>
        <strain evidence="2 3">A4</strain>
    </source>
</reference>
<dbReference type="VEuPathDB" id="FungiDB:RhiirA1_405198"/>
<proteinExistence type="predicted"/>
<evidence type="ECO:0000313" key="2">
    <source>
        <dbReference type="EMBL" id="PKY61018.1"/>
    </source>
</evidence>
<sequence>PTCFPIDIMHLFYENIALYMLKHWMDCFFKDSILNDQLYVINNKQWIEIRIEMETVRKSIPTDFGRPPRNILHHHNGYKAEEWASWITLYSLPLLKDRLPAKYLKGWSFFVKAVQLCQKRVLSLHDQEEIRKLLLLFYQHYERYIYYNIYFIYLNLYCFFIKIILFLVIIISFWLPD</sequence>
<feature type="non-terminal residue" evidence="2">
    <location>
        <position position="1"/>
    </location>
</feature>
<name>A0A2I1HQ51_9GLOM</name>
<dbReference type="PANTHER" id="PTHR46579:SF1">
    <property type="entry name" value="F5_8 TYPE C DOMAIN-CONTAINING PROTEIN"/>
    <property type="match status" value="1"/>
</dbReference>